<proteinExistence type="predicted"/>
<dbReference type="EMBL" id="AP022557">
    <property type="protein sequence ID" value="BBW96821.1"/>
    <property type="molecule type" value="Genomic_DNA"/>
</dbReference>
<evidence type="ECO:0000313" key="1">
    <source>
        <dbReference type="EMBL" id="BBW96821.1"/>
    </source>
</evidence>
<name>A0A679FYM2_9BACL</name>
<evidence type="ECO:0008006" key="3">
    <source>
        <dbReference type="Google" id="ProtNLM"/>
    </source>
</evidence>
<organism evidence="1 2">
    <name type="scientific">Geobacillus subterraneus</name>
    <dbReference type="NCBI Taxonomy" id="129338"/>
    <lineage>
        <taxon>Bacteria</taxon>
        <taxon>Bacillati</taxon>
        <taxon>Bacillota</taxon>
        <taxon>Bacilli</taxon>
        <taxon>Bacillales</taxon>
        <taxon>Anoxybacillaceae</taxon>
        <taxon>Geobacillus</taxon>
    </lineage>
</organism>
<reference evidence="2" key="1">
    <citation type="journal article" date="2020" name="Microbiol. Resour. Announc.">
        <title>Complete Genome Sequence of Geobacillus sp. Strain E55-1, Isolated from Mine Geyser in Japan.</title>
        <authorList>
            <person name="Miyazaki K."/>
            <person name="Hase E."/>
            <person name="Tokito N."/>
        </authorList>
    </citation>
    <scope>NUCLEOTIDE SEQUENCE [LARGE SCALE GENOMIC DNA]</scope>
    <source>
        <strain evidence="2">E55-1</strain>
    </source>
</reference>
<dbReference type="Pfam" id="PF14003">
    <property type="entry name" value="YlbE"/>
    <property type="match status" value="1"/>
</dbReference>
<dbReference type="InterPro" id="IPR025613">
    <property type="entry name" value="YlbE"/>
</dbReference>
<accession>A0A679FYM2</accession>
<sequence>MVAMRKDVWQYVQGQPMLRAFLREQPRWYRILARRPHELAAFQLAALRHYELTIPDKVKKFSQSLQMASLMWQVFKAMRD</sequence>
<dbReference type="Proteomes" id="UP000501421">
    <property type="component" value="Chromosome"/>
</dbReference>
<evidence type="ECO:0000313" key="2">
    <source>
        <dbReference type="Proteomes" id="UP000501421"/>
    </source>
</evidence>
<keyword evidence="2" id="KW-1185">Reference proteome</keyword>
<protein>
    <recommendedName>
        <fullName evidence="3">YlbE-like protein</fullName>
    </recommendedName>
</protein>
<gene>
    <name evidence="1" type="ORF">GsuE55_16540</name>
</gene>
<dbReference type="AlphaFoldDB" id="A0A679FYM2"/>